<dbReference type="RefSeq" id="WP_125072459.1">
    <property type="nucleotide sequence ID" value="NZ_QWZQ01000024.1"/>
</dbReference>
<evidence type="ECO:0000313" key="5">
    <source>
        <dbReference type="EMBL" id="RRK10306.1"/>
    </source>
</evidence>
<proteinExistence type="predicted"/>
<dbReference type="InterPro" id="IPR013783">
    <property type="entry name" value="Ig-like_fold"/>
</dbReference>
<dbReference type="Proteomes" id="UP000283633">
    <property type="component" value="Unassembled WGS sequence"/>
</dbReference>
<evidence type="ECO:0000256" key="3">
    <source>
        <dbReference type="SAM" id="SignalP"/>
    </source>
</evidence>
<sequence length="1058" mass="111472">MQKIQPTKRYYKMYKKGRFWVVAGITVMAAGISPMVVHADTADTATTTAITADVDATGKHASSTPVPASAEAQSVAPVSTEQTGSAASTSAANDSSATNVASSAPAPASVTSEAGSQTAGSGAVTSAAPASANEAGSGVPANSTAPSAVDSGTPSSATSAAPSNGSAAPASNAPETTSSAAATESTASKGKLMAKRALRAPAAAVASVDPDEQDLSDQFTDANLLAAVRRGFDLADGASLTMNTIKTYKSSHFEVKAYTVTNGEIEYYPVTNLQGLQVLANLPAETTTAVDIQLGDDSNSVSNFDFSPLESIKIWNLNLYTRYWSFVSDKQLQLIAGLDTSTIHNLEFSSPNKFKKNPDGMTNHQFNILAPFVKAVLENHFPGSQMIGFSGNNITDFSALKSVSPTQSSQVTGLFEWDFRTDKLAYNAGDTVEVESALTGVQGESVNYTVRYYQDNGTAEGELVAADAHEETVTNPDGTTRTVWKYTLVNPLVVNNEIRYGTYYYDDSLWTKYKTDINGNPLSDFGSALGAFTIQPVTSSKATLTFNPSEVVMGPNATWNYLDHVASATDYDGNPISQDKWNTLNITNVNGLPDLTKAGWQTVEFTFTDDKGIVLTATAAVNVLASQASIWAKADQIVWPKEVSDIKASDLVASVTDAYGNPVTDFTTVQMSALDAAKAGAQLVTLTYTDEAGNQVTATLNVTVDLATLATQPVKVVVGPNAKWKYEMNLLGVTDSLGQPLAVDKATIKVVTGPDLTVVKPQTVVLEYTDDLGRTQRFEAQVTTIQSQAAITANDDLIVWPKEVGGLTVAELVRNVTDMNGNAVTDLTNVTMSGVDSTKPGAQPVTLTYTDAAGNQVTTTINVTVDLATLTTKDVQLVAGPTAKWDYKANLESVLDSRGQAIDVTTAKVKVVTGPDLSDAKVGVPQTVVLEYTDDLGRTQHFNATVTTTKTQATITAKDDPIVWPAEVADLTVTDLVHSVTDANGQAVPDLTGVTMSKVDPAKAGVQPITLTYTDAAGNQVTTTINVTVDLASLTTKDVQLVAGPTVGLRDELDRRNR</sequence>
<comment type="caution">
    <text evidence="5">The sequence shown here is derived from an EMBL/GenBank/DDBJ whole genome shotgun (WGS) entry which is preliminary data.</text>
</comment>
<name>A0A426D6N3_9LACO</name>
<dbReference type="Gene3D" id="2.60.40.10">
    <property type="entry name" value="Immunoglobulins"/>
    <property type="match status" value="4"/>
</dbReference>
<dbReference type="InterPro" id="IPR022263">
    <property type="entry name" value="KxYKxGKxW"/>
</dbReference>
<dbReference type="InterPro" id="IPR022038">
    <property type="entry name" value="Ig-like_bact"/>
</dbReference>
<feature type="domain" description="Ig-like" evidence="4">
    <location>
        <begin position="972"/>
        <end position="1029"/>
    </location>
</feature>
<reference evidence="5 6" key="1">
    <citation type="submission" date="2018-08" db="EMBL/GenBank/DDBJ databases">
        <title>Genome Lactobacillus garii FI11369.</title>
        <authorList>
            <person name="Diaz M."/>
            <person name="Narbad A."/>
        </authorList>
    </citation>
    <scope>NUCLEOTIDE SEQUENCE [LARGE SCALE GENOMIC DNA]</scope>
    <source>
        <strain evidence="5 6">FI11369</strain>
    </source>
</reference>
<feature type="region of interest" description="Disordered" evidence="2">
    <location>
        <begin position="58"/>
        <end position="187"/>
    </location>
</feature>
<protein>
    <recommendedName>
        <fullName evidence="4">Ig-like domain-containing protein</fullName>
    </recommendedName>
</protein>
<keyword evidence="6" id="KW-1185">Reference proteome</keyword>
<dbReference type="AlphaFoldDB" id="A0A426D6N3"/>
<dbReference type="Pfam" id="PF19258">
    <property type="entry name" value="KxYKxGKxW_sig"/>
    <property type="match status" value="1"/>
</dbReference>
<evidence type="ECO:0000256" key="1">
    <source>
        <dbReference type="ARBA" id="ARBA00022729"/>
    </source>
</evidence>
<dbReference type="EMBL" id="QWZQ01000024">
    <property type="protein sequence ID" value="RRK10306.1"/>
    <property type="molecule type" value="Genomic_DNA"/>
</dbReference>
<feature type="domain" description="Ig-like" evidence="4">
    <location>
        <begin position="646"/>
        <end position="704"/>
    </location>
</feature>
<evidence type="ECO:0000259" key="4">
    <source>
        <dbReference type="Pfam" id="PF07523"/>
    </source>
</evidence>
<feature type="chain" id="PRO_5019462519" description="Ig-like domain-containing protein" evidence="3">
    <location>
        <begin position="40"/>
        <end position="1058"/>
    </location>
</feature>
<dbReference type="NCBIfam" id="TIGR03715">
    <property type="entry name" value="KxYKxGKxW"/>
    <property type="match status" value="1"/>
</dbReference>
<feature type="domain" description="Ig-like" evidence="4">
    <location>
        <begin position="810"/>
        <end position="865"/>
    </location>
</feature>
<evidence type="ECO:0000313" key="6">
    <source>
        <dbReference type="Proteomes" id="UP000283633"/>
    </source>
</evidence>
<feature type="compositionally biased region" description="Low complexity" evidence="2">
    <location>
        <begin position="151"/>
        <end position="187"/>
    </location>
</feature>
<feature type="signal peptide" evidence="3">
    <location>
        <begin position="1"/>
        <end position="39"/>
    </location>
</feature>
<gene>
    <name evidence="5" type="ORF">D1831_08285</name>
</gene>
<evidence type="ECO:0000256" key="2">
    <source>
        <dbReference type="SAM" id="MobiDB-lite"/>
    </source>
</evidence>
<dbReference type="Pfam" id="PF07523">
    <property type="entry name" value="Big_3"/>
    <property type="match status" value="3"/>
</dbReference>
<organism evidence="5 6">
    <name type="scientific">Lactiplantibacillus garii</name>
    <dbReference type="NCBI Taxonomy" id="2306423"/>
    <lineage>
        <taxon>Bacteria</taxon>
        <taxon>Bacillati</taxon>
        <taxon>Bacillota</taxon>
        <taxon>Bacilli</taxon>
        <taxon>Lactobacillales</taxon>
        <taxon>Lactobacillaceae</taxon>
        <taxon>Lactiplantibacillus</taxon>
    </lineage>
</organism>
<feature type="compositionally biased region" description="Low complexity" evidence="2">
    <location>
        <begin position="85"/>
        <end position="114"/>
    </location>
</feature>
<keyword evidence="1 3" id="KW-0732">Signal</keyword>
<feature type="compositionally biased region" description="Polar residues" evidence="2">
    <location>
        <begin position="115"/>
        <end position="124"/>
    </location>
</feature>
<accession>A0A426D6N3</accession>
<dbReference type="OrthoDB" id="2329774at2"/>